<dbReference type="SUPFAM" id="SSF51569">
    <property type="entry name" value="Aldolase"/>
    <property type="match status" value="1"/>
</dbReference>
<evidence type="ECO:0000256" key="8">
    <source>
        <dbReference type="PIRNR" id="PIRNR001361"/>
    </source>
</evidence>
<comment type="pathway">
    <text evidence="2 8">Metabolic intermediate biosynthesis; chorismate biosynthesis; chorismate from D-erythrose 4-phosphate and phosphoenolpyruvate: step 1/7.</text>
</comment>
<comment type="catalytic activity">
    <reaction evidence="7 8">
        <text>D-erythrose 4-phosphate + phosphoenolpyruvate + H2O = 7-phospho-2-dehydro-3-deoxy-D-arabino-heptonate + phosphate</text>
        <dbReference type="Rhea" id="RHEA:14717"/>
        <dbReference type="ChEBI" id="CHEBI:15377"/>
        <dbReference type="ChEBI" id="CHEBI:16897"/>
        <dbReference type="ChEBI" id="CHEBI:43474"/>
        <dbReference type="ChEBI" id="CHEBI:58394"/>
        <dbReference type="ChEBI" id="CHEBI:58702"/>
        <dbReference type="EC" id="2.5.1.54"/>
    </reaction>
</comment>
<dbReference type="GO" id="GO:0003849">
    <property type="term" value="F:3-deoxy-7-phosphoheptulonate synthase activity"/>
    <property type="evidence" value="ECO:0007669"/>
    <property type="project" value="UniProtKB-EC"/>
</dbReference>
<protein>
    <recommendedName>
        <fullName evidence="8">Phospho-2-dehydro-3-deoxyheptonate aldolase</fullName>
        <ecNumber evidence="8">2.5.1.54</ecNumber>
    </recommendedName>
</protein>
<dbReference type="Pfam" id="PF00793">
    <property type="entry name" value="DAHP_synth_1"/>
    <property type="match status" value="1"/>
</dbReference>
<keyword evidence="4 8" id="KW-0028">Amino-acid biosynthesis</keyword>
<dbReference type="InterPro" id="IPR013785">
    <property type="entry name" value="Aldolase_TIM"/>
</dbReference>
<gene>
    <name evidence="10" type="ORF">H8712_01965</name>
</gene>
<keyword evidence="5 8" id="KW-0808">Transferase</keyword>
<comment type="caution">
    <text evidence="10">The sequence shown here is derived from an EMBL/GenBank/DDBJ whole genome shotgun (WGS) entry which is preliminary data.</text>
</comment>
<proteinExistence type="inferred from homology"/>
<accession>A0ABR7P7P6</accession>
<reference evidence="10 11" key="1">
    <citation type="submission" date="2020-08" db="EMBL/GenBank/DDBJ databases">
        <title>Genome public.</title>
        <authorList>
            <person name="Liu C."/>
            <person name="Sun Q."/>
        </authorList>
    </citation>
    <scope>NUCLEOTIDE SEQUENCE [LARGE SCALE GENOMIC DNA]</scope>
    <source>
        <strain evidence="10 11">3_YM_SP_D4_24.mj</strain>
    </source>
</reference>
<evidence type="ECO:0000313" key="10">
    <source>
        <dbReference type="EMBL" id="MBC8627402.1"/>
    </source>
</evidence>
<organism evidence="10 11">
    <name type="scientific">Blautia stercoris</name>
    <dbReference type="NCBI Taxonomy" id="871664"/>
    <lineage>
        <taxon>Bacteria</taxon>
        <taxon>Bacillati</taxon>
        <taxon>Bacillota</taxon>
        <taxon>Clostridia</taxon>
        <taxon>Lachnospirales</taxon>
        <taxon>Lachnospiraceae</taxon>
        <taxon>Blautia</taxon>
    </lineage>
</organism>
<keyword evidence="6 8" id="KW-0057">Aromatic amino acid biosynthesis</keyword>
<sequence length="343" mass="38575">MSFKFVKQLPSPEEIKEMSPVTEEMKKVKETRDRLIQDVITGNSDKFLVIVGPCSADNEEAVCDYTNRLAKVQEKVADRLVLVPRIYTNKPRTTGEGYKGMLHQPDPEAKPDVLAGILAIRHMHIRSIKETGLTSADEMLYPDNWHYLSDLLSYVAIGARSVENQEHRLMVSGLDIPVGMKNPTSGDFSVMLNSVVAAQHGHDFISRGWEVSTEGNPLTHTILRGAVNKHGNTIPNYHYEDLQLLLEMYGERDLANPAVIIDSNHSNSGKKYEQQIRIVKEVLHSRLVSKDIRQLVKGVMIESYIEPGNQKIGPNHVYGKSITDPCLGWDETEKLLYTIAELC</sequence>
<comment type="similarity">
    <text evidence="3 8">Belongs to the class-I DAHP synthase family.</text>
</comment>
<dbReference type="EC" id="2.5.1.54" evidence="8"/>
<dbReference type="PANTHER" id="PTHR21225:SF12">
    <property type="entry name" value="PHOSPHO-2-DEHYDRO-3-DEOXYHEPTONATE ALDOLASE, TYROSINE-INHIBITED"/>
    <property type="match status" value="1"/>
</dbReference>
<dbReference type="Proteomes" id="UP000661649">
    <property type="component" value="Unassembled WGS sequence"/>
</dbReference>
<dbReference type="PIRSF" id="PIRSF001361">
    <property type="entry name" value="DAHP_synthase"/>
    <property type="match status" value="1"/>
</dbReference>
<evidence type="ECO:0000256" key="4">
    <source>
        <dbReference type="ARBA" id="ARBA00022605"/>
    </source>
</evidence>
<evidence type="ECO:0000259" key="9">
    <source>
        <dbReference type="Pfam" id="PF00793"/>
    </source>
</evidence>
<dbReference type="InterPro" id="IPR006219">
    <property type="entry name" value="DAHP_synth_1"/>
</dbReference>
<dbReference type="InterPro" id="IPR006218">
    <property type="entry name" value="DAHP1/KDSA"/>
</dbReference>
<evidence type="ECO:0000256" key="3">
    <source>
        <dbReference type="ARBA" id="ARBA00007985"/>
    </source>
</evidence>
<evidence type="ECO:0000256" key="5">
    <source>
        <dbReference type="ARBA" id="ARBA00022679"/>
    </source>
</evidence>
<name>A0ABR7P7P6_9FIRM</name>
<dbReference type="NCBIfam" id="NF009395">
    <property type="entry name" value="PRK12755.1"/>
    <property type="match status" value="1"/>
</dbReference>
<evidence type="ECO:0000313" key="11">
    <source>
        <dbReference type="Proteomes" id="UP000661649"/>
    </source>
</evidence>
<evidence type="ECO:0000256" key="2">
    <source>
        <dbReference type="ARBA" id="ARBA00004688"/>
    </source>
</evidence>
<evidence type="ECO:0000256" key="1">
    <source>
        <dbReference type="ARBA" id="ARBA00003726"/>
    </source>
</evidence>
<dbReference type="Gene3D" id="3.20.20.70">
    <property type="entry name" value="Aldolase class I"/>
    <property type="match status" value="1"/>
</dbReference>
<feature type="domain" description="DAHP synthetase I/KDSA" evidence="9">
    <location>
        <begin position="34"/>
        <end position="335"/>
    </location>
</feature>
<comment type="function">
    <text evidence="1 8">Stereospecific condensation of phosphoenolpyruvate (PEP) and D-erythrose-4-phosphate (E4P) giving rise to 3-deoxy-D-arabino-heptulosonate-7-phosphate (DAHP).</text>
</comment>
<dbReference type="PANTHER" id="PTHR21225">
    <property type="entry name" value="PHOSPHO-2-DEHYDRO-3-DEOXYHEPTONATE ALDOLASE DAHP SYNTHETASE"/>
    <property type="match status" value="1"/>
</dbReference>
<evidence type="ECO:0000256" key="6">
    <source>
        <dbReference type="ARBA" id="ARBA00023141"/>
    </source>
</evidence>
<dbReference type="NCBIfam" id="TIGR00034">
    <property type="entry name" value="aroFGH"/>
    <property type="match status" value="1"/>
</dbReference>
<keyword evidence="11" id="KW-1185">Reference proteome</keyword>
<dbReference type="RefSeq" id="WP_187558130.1">
    <property type="nucleotide sequence ID" value="NZ_JACRTP010000001.1"/>
</dbReference>
<evidence type="ECO:0000256" key="7">
    <source>
        <dbReference type="ARBA" id="ARBA00047508"/>
    </source>
</evidence>
<dbReference type="EMBL" id="JACRTP010000001">
    <property type="protein sequence ID" value="MBC8627402.1"/>
    <property type="molecule type" value="Genomic_DNA"/>
</dbReference>